<evidence type="ECO:0000313" key="4">
    <source>
        <dbReference type="EMBL" id="KFI71227.1"/>
    </source>
</evidence>
<evidence type="ECO:0000259" key="2">
    <source>
        <dbReference type="Pfam" id="PF00465"/>
    </source>
</evidence>
<dbReference type="GO" id="GO:0046872">
    <property type="term" value="F:metal ion binding"/>
    <property type="evidence" value="ECO:0007669"/>
    <property type="project" value="InterPro"/>
</dbReference>
<dbReference type="Pfam" id="PF00465">
    <property type="entry name" value="Fe-ADH"/>
    <property type="match status" value="1"/>
</dbReference>
<dbReference type="Pfam" id="PF25137">
    <property type="entry name" value="ADH_Fe_C"/>
    <property type="match status" value="1"/>
</dbReference>
<dbReference type="eggNOG" id="COG1454">
    <property type="taxonomic scope" value="Bacteria"/>
</dbReference>
<protein>
    <submittedName>
        <fullName evidence="4">NAD-dependent 4-hydroxybutyrate dehydrogenase</fullName>
        <ecNumber evidence="4">1.1.1.61</ecNumber>
    </submittedName>
</protein>
<dbReference type="AlphaFoldDB" id="A0A087BJM7"/>
<evidence type="ECO:0000259" key="3">
    <source>
        <dbReference type="Pfam" id="PF25137"/>
    </source>
</evidence>
<dbReference type="STRING" id="78345.BMERY_1590"/>
<dbReference type="RefSeq" id="WP_033523186.1">
    <property type="nucleotide sequence ID" value="NZ_CAMGZS010000011.1"/>
</dbReference>
<dbReference type="Proteomes" id="UP000029060">
    <property type="component" value="Unassembled WGS sequence"/>
</dbReference>
<organism evidence="4 5">
    <name type="scientific">Bifidobacterium merycicum</name>
    <dbReference type="NCBI Taxonomy" id="78345"/>
    <lineage>
        <taxon>Bacteria</taxon>
        <taxon>Bacillati</taxon>
        <taxon>Actinomycetota</taxon>
        <taxon>Actinomycetes</taxon>
        <taxon>Bifidobacteriales</taxon>
        <taxon>Bifidobacteriaceae</taxon>
        <taxon>Bifidobacterium</taxon>
    </lineage>
</organism>
<dbReference type="EC" id="1.1.1.61" evidence="4"/>
<dbReference type="PANTHER" id="PTHR11496">
    <property type="entry name" value="ALCOHOL DEHYDROGENASE"/>
    <property type="match status" value="1"/>
</dbReference>
<reference evidence="4 5" key="1">
    <citation type="submission" date="2014-03" db="EMBL/GenBank/DDBJ databases">
        <title>Genomics of Bifidobacteria.</title>
        <authorList>
            <person name="Ventura M."/>
            <person name="Milani C."/>
            <person name="Lugli G.A."/>
        </authorList>
    </citation>
    <scope>NUCLEOTIDE SEQUENCE [LARGE SCALE GENOMIC DNA]</scope>
    <source>
        <strain evidence="4 5">LMG 11341</strain>
    </source>
</reference>
<dbReference type="SUPFAM" id="SSF56796">
    <property type="entry name" value="Dehydroquinate synthase-like"/>
    <property type="match status" value="1"/>
</dbReference>
<sequence>MKLLTVGPDIIHSFATVEEFAESFQLGPKDLLVSIEAIYSRFLEPYANGANVILVDKYGAQEPTDVMIDEFIKDASAFDYDRIVAVGGGAVMDMSKVVAVAGGASIDEVIDHLPDFKRKVRLVLVPTTCGTGSEVTEIAAVNRTRLGCKAGIAGPEMFADDAVLIPELLYGLPDHVFATSSLDALVHAVESTLSPNATPYTRMFGYEAMTMIVGGYKAVVEAGPAGSPERRAKRNELMGDFLIASDYAGISFDTGGCAAVHALSYQLGGKYHVPHGESNYAMFTGVLLNYMEIKSDGEIAKVNRHLAGILGCDVADVYDELETLINQLLPKKALHEYGVAKEDLPEFADRVMTTQERLMRNCFVPLDYDRVLKIFTELY</sequence>
<dbReference type="Gene3D" id="1.20.1090.10">
    <property type="entry name" value="Dehydroquinate synthase-like - alpha domain"/>
    <property type="match status" value="1"/>
</dbReference>
<keyword evidence="5" id="KW-1185">Reference proteome</keyword>
<feature type="domain" description="Alcohol dehydrogenase iron-type/glycerol dehydrogenase GldA" evidence="2">
    <location>
        <begin position="27"/>
        <end position="165"/>
    </location>
</feature>
<dbReference type="GO" id="GO:0047577">
    <property type="term" value="F:4-hydroxybutyrate dehydrogenase activity"/>
    <property type="evidence" value="ECO:0007669"/>
    <property type="project" value="UniProtKB-EC"/>
</dbReference>
<dbReference type="EMBL" id="JGZC01000003">
    <property type="protein sequence ID" value="KFI71227.1"/>
    <property type="molecule type" value="Genomic_DNA"/>
</dbReference>
<dbReference type="InterPro" id="IPR001670">
    <property type="entry name" value="ADH_Fe/GldA"/>
</dbReference>
<proteinExistence type="predicted"/>
<gene>
    <name evidence="4" type="ORF">BMERY_1590</name>
</gene>
<feature type="domain" description="Fe-containing alcohol dehydrogenase-like C-terminal" evidence="3">
    <location>
        <begin position="178"/>
        <end position="378"/>
    </location>
</feature>
<dbReference type="CDD" id="cd14860">
    <property type="entry name" value="4HBD_NAD"/>
    <property type="match status" value="1"/>
</dbReference>
<dbReference type="PANTHER" id="PTHR11496:SF83">
    <property type="entry name" value="HYDROXYACID-OXOACID TRANSHYDROGENASE, MITOCHONDRIAL"/>
    <property type="match status" value="1"/>
</dbReference>
<name>A0A087BJM7_9BIFI</name>
<dbReference type="Gene3D" id="3.40.50.1970">
    <property type="match status" value="1"/>
</dbReference>
<accession>A0A087BJM7</accession>
<dbReference type="InterPro" id="IPR039697">
    <property type="entry name" value="Alcohol_dehydrogenase_Fe"/>
</dbReference>
<comment type="caution">
    <text evidence="4">The sequence shown here is derived from an EMBL/GenBank/DDBJ whole genome shotgun (WGS) entry which is preliminary data.</text>
</comment>
<evidence type="ECO:0000313" key="5">
    <source>
        <dbReference type="Proteomes" id="UP000029060"/>
    </source>
</evidence>
<dbReference type="InterPro" id="IPR056798">
    <property type="entry name" value="ADH_Fe_C"/>
</dbReference>
<keyword evidence="1 4" id="KW-0560">Oxidoreductase</keyword>
<dbReference type="GO" id="GO:0004022">
    <property type="term" value="F:alcohol dehydrogenase (NAD+) activity"/>
    <property type="evidence" value="ECO:0007669"/>
    <property type="project" value="TreeGrafter"/>
</dbReference>
<dbReference type="OrthoDB" id="323926at2"/>
<evidence type="ECO:0000256" key="1">
    <source>
        <dbReference type="ARBA" id="ARBA00023002"/>
    </source>
</evidence>